<evidence type="ECO:0000256" key="1">
    <source>
        <dbReference type="ARBA" id="ARBA00004496"/>
    </source>
</evidence>
<dbReference type="InterPro" id="IPR046336">
    <property type="entry name" value="Lon_prtase_N_sf"/>
</dbReference>
<dbReference type="Pfam" id="PF00004">
    <property type="entry name" value="AAA"/>
    <property type="match status" value="1"/>
</dbReference>
<dbReference type="PROSITE" id="PS51786">
    <property type="entry name" value="LON_PROTEOLYTIC"/>
    <property type="match status" value="1"/>
</dbReference>
<dbReference type="GO" id="GO:0004252">
    <property type="term" value="F:serine-type endopeptidase activity"/>
    <property type="evidence" value="ECO:0007669"/>
    <property type="project" value="UniProtKB-UniRule"/>
</dbReference>
<dbReference type="GO" id="GO:0005737">
    <property type="term" value="C:cytoplasm"/>
    <property type="evidence" value="ECO:0007669"/>
    <property type="project" value="UniProtKB-SubCell"/>
</dbReference>
<comment type="subunit">
    <text evidence="9 10">Homohexamer. Organized in a ring with a central cavity.</text>
</comment>
<feature type="domain" description="Lon proteolytic" evidence="15">
    <location>
        <begin position="623"/>
        <end position="804"/>
    </location>
</feature>
<reference evidence="17" key="1">
    <citation type="journal article" date="2021" name="PeerJ">
        <title>Extensive microbial diversity within the chicken gut microbiome revealed by metagenomics and culture.</title>
        <authorList>
            <person name="Gilroy R."/>
            <person name="Ravi A."/>
            <person name="Getino M."/>
            <person name="Pursley I."/>
            <person name="Horton D.L."/>
            <person name="Alikhan N.F."/>
            <person name="Baker D."/>
            <person name="Gharbi K."/>
            <person name="Hall N."/>
            <person name="Watson M."/>
            <person name="Adriaenssens E.M."/>
            <person name="Foster-Nyarko E."/>
            <person name="Jarju S."/>
            <person name="Secka A."/>
            <person name="Antonio M."/>
            <person name="Oren A."/>
            <person name="Chaudhuri R.R."/>
            <person name="La Ragione R."/>
            <person name="Hildebrand F."/>
            <person name="Pallen M.J."/>
        </authorList>
    </citation>
    <scope>NUCLEOTIDE SEQUENCE</scope>
    <source>
        <strain evidence="17">Gambia16-930</strain>
    </source>
</reference>
<dbReference type="Gene3D" id="1.20.5.5270">
    <property type="match status" value="1"/>
</dbReference>
<feature type="active site" evidence="9 11">
    <location>
        <position position="710"/>
    </location>
</feature>
<dbReference type="GO" id="GO:0005524">
    <property type="term" value="F:ATP binding"/>
    <property type="evidence" value="ECO:0007669"/>
    <property type="project" value="UniProtKB-UniRule"/>
</dbReference>
<dbReference type="InterPro" id="IPR014721">
    <property type="entry name" value="Ribsml_uS5_D2-typ_fold_subgr"/>
</dbReference>
<dbReference type="Gene3D" id="1.20.58.1480">
    <property type="match status" value="1"/>
</dbReference>
<keyword evidence="5 9" id="KW-0378">Hydrolase</keyword>
<evidence type="ECO:0000256" key="3">
    <source>
        <dbReference type="ARBA" id="ARBA00022670"/>
    </source>
</evidence>
<evidence type="ECO:0000256" key="7">
    <source>
        <dbReference type="ARBA" id="ARBA00022840"/>
    </source>
</evidence>
<dbReference type="InterPro" id="IPR027065">
    <property type="entry name" value="Lon_Prtase"/>
</dbReference>
<evidence type="ECO:0000259" key="16">
    <source>
        <dbReference type="PROSITE" id="PS51787"/>
    </source>
</evidence>
<feature type="active site" evidence="9 11">
    <location>
        <position position="753"/>
    </location>
</feature>
<proteinExistence type="evidence at transcript level"/>
<comment type="induction">
    <text evidence="9">By heat shock.</text>
</comment>
<keyword evidence="2 9" id="KW-0963">Cytoplasm</keyword>
<dbReference type="GO" id="GO:0004176">
    <property type="term" value="F:ATP-dependent peptidase activity"/>
    <property type="evidence" value="ECO:0007669"/>
    <property type="project" value="UniProtKB-UniRule"/>
</dbReference>
<keyword evidence="8 9" id="KW-0346">Stress response</keyword>
<evidence type="ECO:0000256" key="2">
    <source>
        <dbReference type="ARBA" id="ARBA00022490"/>
    </source>
</evidence>
<protein>
    <recommendedName>
        <fullName evidence="9 10">Lon protease</fullName>
        <ecNumber evidence="9 10">3.4.21.53</ecNumber>
    </recommendedName>
    <alternativeName>
        <fullName evidence="9">ATP-dependent protease La</fullName>
    </alternativeName>
</protein>
<dbReference type="PROSITE" id="PS51787">
    <property type="entry name" value="LON_N"/>
    <property type="match status" value="1"/>
</dbReference>
<feature type="binding site" evidence="9 12">
    <location>
        <begin position="386"/>
        <end position="393"/>
    </location>
    <ligand>
        <name>ATP</name>
        <dbReference type="ChEBI" id="CHEBI:30616"/>
    </ligand>
</feature>
<dbReference type="InterPro" id="IPR003959">
    <property type="entry name" value="ATPase_AAA_core"/>
</dbReference>
<dbReference type="InterPro" id="IPR003593">
    <property type="entry name" value="AAA+_ATPase"/>
</dbReference>
<dbReference type="SUPFAM" id="SSF52540">
    <property type="entry name" value="P-loop containing nucleoside triphosphate hydrolases"/>
    <property type="match status" value="1"/>
</dbReference>
<evidence type="ECO:0000256" key="14">
    <source>
        <dbReference type="RuleBase" id="RU000591"/>
    </source>
</evidence>
<dbReference type="PRINTS" id="PR00830">
    <property type="entry name" value="ENDOLAPTASE"/>
</dbReference>
<dbReference type="Proteomes" id="UP000824267">
    <property type="component" value="Unassembled WGS sequence"/>
</dbReference>
<evidence type="ECO:0000256" key="5">
    <source>
        <dbReference type="ARBA" id="ARBA00022801"/>
    </source>
</evidence>
<comment type="catalytic activity">
    <reaction evidence="9 10 13">
        <text>Hydrolysis of proteins in presence of ATP.</text>
        <dbReference type="EC" id="3.4.21.53"/>
    </reaction>
</comment>
<dbReference type="NCBIfam" id="TIGR00763">
    <property type="entry name" value="lon"/>
    <property type="match status" value="1"/>
</dbReference>
<dbReference type="SMART" id="SM00464">
    <property type="entry name" value="LON"/>
    <property type="match status" value="1"/>
</dbReference>
<dbReference type="GO" id="GO:0043565">
    <property type="term" value="F:sequence-specific DNA binding"/>
    <property type="evidence" value="ECO:0007669"/>
    <property type="project" value="UniProtKB-UniRule"/>
</dbReference>
<gene>
    <name evidence="9 17" type="primary">lon</name>
    <name evidence="17" type="ORF">IAC47_01600</name>
</gene>
<dbReference type="PIRSF" id="PIRSF001174">
    <property type="entry name" value="Lon_proteas"/>
    <property type="match status" value="1"/>
</dbReference>
<name>A0A9D1RF43_9BACT</name>
<dbReference type="AlphaFoldDB" id="A0A9D1RF43"/>
<dbReference type="InterPro" id="IPR008269">
    <property type="entry name" value="Lon_proteolytic"/>
</dbReference>
<dbReference type="FunFam" id="3.40.50.300:FF:000382">
    <property type="entry name" value="Lon protease homolog 2, peroxisomal"/>
    <property type="match status" value="1"/>
</dbReference>
<dbReference type="GO" id="GO:0006515">
    <property type="term" value="P:protein quality control for misfolded or incompletely synthesized proteins"/>
    <property type="evidence" value="ECO:0007669"/>
    <property type="project" value="UniProtKB-UniRule"/>
</dbReference>
<dbReference type="EC" id="3.4.21.53" evidence="9 10"/>
<dbReference type="Gene3D" id="2.30.130.40">
    <property type="entry name" value="LON domain-like"/>
    <property type="match status" value="1"/>
</dbReference>
<dbReference type="Gene3D" id="1.10.8.60">
    <property type="match status" value="1"/>
</dbReference>
<evidence type="ECO:0000256" key="12">
    <source>
        <dbReference type="PIRSR" id="PIRSR001174-2"/>
    </source>
</evidence>
<comment type="subcellular location">
    <subcellularLocation>
        <location evidence="1 9 10">Cytoplasm</location>
    </subcellularLocation>
</comment>
<evidence type="ECO:0000256" key="4">
    <source>
        <dbReference type="ARBA" id="ARBA00022741"/>
    </source>
</evidence>
<evidence type="ECO:0000256" key="9">
    <source>
        <dbReference type="HAMAP-Rule" id="MF_01973"/>
    </source>
</evidence>
<sequence length="804" mass="90039">MFNKDLIDITRLIGAGEPEIIPLLTEEDTKDLIVSDMPDTLPILPLRGNVFFPGVVVPITAGRDKSVQLIKTAYKNKQIIGVVAQKSAHVDDPGDEDLYRYGTVARVIKTLNMPDGSTMVILQGLDRFVLDNIVQTEPYWFGKVRNHPDMAKDLPRNARAVAAALKDTYIKLLKMMPNIPADPSFAIQNIESPYFLLNYIAAHLDIAVEDKQRLLEIDDFSKRATKVLMYLGKEINIQELKIQIQKKVTTDIDKQQRDYFLTQQLKTIQEELGGSPSEMEMAELKKKSLKKKWKKEIAQIFEKELNKLSNIHSSSPDYSVQLNYLDFMLDLPWDETTNDNFDINNAKKILDADHYGLDKVKQRILEYLAVLKLKNNIKSPVLCLVGPPGVGKTSLGKSIARAVGRKYVRIALGGLSDESEIRGHRRTYIGAMPGRILKSISKCKSSNPVFVLDEIDKVMGMSANGDPASAMLEVLDPEQNTSFHDNYLDIDYDLSKVMFIATANSLANVHPALIDRMEVIDISGYIEQEKLMIAKKHLFPKQLEEHGMTKKQLSLSDSLISILISKYTRESGVRQLDKVIAKIVRYRAVQIVKEEEYKKAVKESELYQILGLPIAEHDSQLEENRVGVVTGLAWTAVGGEILFIEASKSNGKGNLSLTGNLGDVMKESATLAYEFIKSNAADLGVDEDIFEKINIYVHVPEGATPKDGPSAGITIFTAILSVLLDRKVRTDFAMTGEITLRGLVLPVGGIKEKILAAKRSKITNIILSEKNRRDIEDINAKYLEGLKFHYVKSVMEISDMVFVK</sequence>
<dbReference type="InterPro" id="IPR027543">
    <property type="entry name" value="Lon_bac"/>
</dbReference>
<dbReference type="InterPro" id="IPR054594">
    <property type="entry name" value="Lon_lid"/>
</dbReference>
<dbReference type="Pfam" id="PF05362">
    <property type="entry name" value="Lon_C"/>
    <property type="match status" value="1"/>
</dbReference>
<keyword evidence="6 9" id="KW-0720">Serine protease</keyword>
<dbReference type="InterPro" id="IPR003111">
    <property type="entry name" value="Lon_prtase_N"/>
</dbReference>
<comment type="caution">
    <text evidence="17">The sequence shown here is derived from an EMBL/GenBank/DDBJ whole genome shotgun (WGS) entry which is preliminary data.</text>
</comment>
<accession>A0A9D1RF43</accession>
<dbReference type="EMBL" id="DXGG01000058">
    <property type="protein sequence ID" value="HIW86958.1"/>
    <property type="molecule type" value="Genomic_DNA"/>
</dbReference>
<dbReference type="InterPro" id="IPR015947">
    <property type="entry name" value="PUA-like_sf"/>
</dbReference>
<dbReference type="GO" id="GO:0016887">
    <property type="term" value="F:ATP hydrolysis activity"/>
    <property type="evidence" value="ECO:0007669"/>
    <property type="project" value="UniProtKB-UniRule"/>
</dbReference>
<evidence type="ECO:0000256" key="13">
    <source>
        <dbReference type="PROSITE-ProRule" id="PRU01122"/>
    </source>
</evidence>
<dbReference type="InterPro" id="IPR020568">
    <property type="entry name" value="Ribosomal_Su5_D2-typ_SF"/>
</dbReference>
<evidence type="ECO:0000256" key="10">
    <source>
        <dbReference type="PIRNR" id="PIRNR001174"/>
    </source>
</evidence>
<dbReference type="CDD" id="cd19500">
    <property type="entry name" value="RecA-like_Lon"/>
    <property type="match status" value="1"/>
</dbReference>
<evidence type="ECO:0000256" key="8">
    <source>
        <dbReference type="ARBA" id="ARBA00023016"/>
    </source>
</evidence>
<evidence type="ECO:0000256" key="6">
    <source>
        <dbReference type="ARBA" id="ARBA00022825"/>
    </source>
</evidence>
<dbReference type="SMART" id="SM00382">
    <property type="entry name" value="AAA"/>
    <property type="match status" value="1"/>
</dbReference>
<dbReference type="SUPFAM" id="SSF88697">
    <property type="entry name" value="PUA domain-like"/>
    <property type="match status" value="1"/>
</dbReference>
<dbReference type="Gene3D" id="3.40.50.300">
    <property type="entry name" value="P-loop containing nucleotide triphosphate hydrolases"/>
    <property type="match status" value="1"/>
</dbReference>
<dbReference type="Pfam" id="PF22667">
    <property type="entry name" value="Lon_lid"/>
    <property type="match status" value="1"/>
</dbReference>
<evidence type="ECO:0000313" key="18">
    <source>
        <dbReference type="Proteomes" id="UP000824267"/>
    </source>
</evidence>
<keyword evidence="7 9" id="KW-0067">ATP-binding</keyword>
<dbReference type="InterPro" id="IPR008268">
    <property type="entry name" value="Peptidase_S16_AS"/>
</dbReference>
<evidence type="ECO:0000259" key="15">
    <source>
        <dbReference type="PROSITE" id="PS51786"/>
    </source>
</evidence>
<evidence type="ECO:0000256" key="11">
    <source>
        <dbReference type="PIRSR" id="PIRSR001174-1"/>
    </source>
</evidence>
<feature type="domain" description="Lon N-terminal" evidence="16">
    <location>
        <begin position="41"/>
        <end position="235"/>
    </location>
</feature>
<comment type="function">
    <text evidence="9">ATP-dependent serine protease that mediates the selective degradation of mutant and abnormal proteins as well as certain short-lived regulatory proteins. Required for cellular homeostasis and for survival from DNA damage and developmental changes induced by stress. Degrades polypeptides processively to yield small peptide fragments that are 5 to 10 amino acids long. Binds to DNA in a double-stranded, site-specific manner.</text>
</comment>
<dbReference type="Gene3D" id="3.30.230.10">
    <property type="match status" value="1"/>
</dbReference>
<dbReference type="SUPFAM" id="SSF54211">
    <property type="entry name" value="Ribosomal protein S5 domain 2-like"/>
    <property type="match status" value="1"/>
</dbReference>
<organism evidence="17 18">
    <name type="scientific">Candidatus Onthomorpha intestinigallinarum</name>
    <dbReference type="NCBI Taxonomy" id="2840880"/>
    <lineage>
        <taxon>Bacteria</taxon>
        <taxon>Pseudomonadati</taxon>
        <taxon>Bacteroidota</taxon>
        <taxon>Bacteroidia</taxon>
        <taxon>Bacteroidales</taxon>
        <taxon>Candidatus Onthomorpha</taxon>
    </lineage>
</organism>
<dbReference type="GO" id="GO:0034605">
    <property type="term" value="P:cellular response to heat"/>
    <property type="evidence" value="ECO:0007669"/>
    <property type="project" value="UniProtKB-UniRule"/>
</dbReference>
<dbReference type="InterPro" id="IPR004815">
    <property type="entry name" value="Lon_bac/euk-typ"/>
</dbReference>
<dbReference type="Pfam" id="PF02190">
    <property type="entry name" value="LON_substr_bdg"/>
    <property type="match status" value="1"/>
</dbReference>
<dbReference type="PROSITE" id="PS01046">
    <property type="entry name" value="LON_SER"/>
    <property type="match status" value="1"/>
</dbReference>
<reference evidence="17" key="2">
    <citation type="submission" date="2021-04" db="EMBL/GenBank/DDBJ databases">
        <authorList>
            <person name="Gilroy R."/>
        </authorList>
    </citation>
    <scope>NUCLEOTIDE SEQUENCE</scope>
    <source>
        <strain evidence="17">Gambia16-930</strain>
    </source>
</reference>
<keyword evidence="4 9" id="KW-0547">Nucleotide-binding</keyword>
<dbReference type="InterPro" id="IPR027417">
    <property type="entry name" value="P-loop_NTPase"/>
</dbReference>
<dbReference type="HAMAP" id="MF_01973">
    <property type="entry name" value="lon_bact"/>
    <property type="match status" value="1"/>
</dbReference>
<comment type="similarity">
    <text evidence="9 10 13 14">Belongs to the peptidase S16 family.</text>
</comment>
<keyword evidence="3 9" id="KW-0645">Protease</keyword>
<evidence type="ECO:0000313" key="17">
    <source>
        <dbReference type="EMBL" id="HIW86958.1"/>
    </source>
</evidence>
<dbReference type="PANTHER" id="PTHR10046">
    <property type="entry name" value="ATP DEPENDENT LON PROTEASE FAMILY MEMBER"/>
    <property type="match status" value="1"/>
</dbReference>